<protein>
    <submittedName>
        <fullName evidence="2">Uncharacterized protein</fullName>
    </submittedName>
</protein>
<dbReference type="Proteomes" id="UP001148299">
    <property type="component" value="Unassembled WGS sequence"/>
</dbReference>
<organism evidence="2 3">
    <name type="scientific">Penicillium brevicompactum</name>
    <dbReference type="NCBI Taxonomy" id="5074"/>
    <lineage>
        <taxon>Eukaryota</taxon>
        <taxon>Fungi</taxon>
        <taxon>Dikarya</taxon>
        <taxon>Ascomycota</taxon>
        <taxon>Pezizomycotina</taxon>
        <taxon>Eurotiomycetes</taxon>
        <taxon>Eurotiomycetidae</taxon>
        <taxon>Eurotiales</taxon>
        <taxon>Aspergillaceae</taxon>
        <taxon>Penicillium</taxon>
    </lineage>
</organism>
<keyword evidence="3" id="KW-1185">Reference proteome</keyword>
<name>A0A9W9V0F7_PENBR</name>
<reference evidence="2" key="1">
    <citation type="submission" date="2022-12" db="EMBL/GenBank/DDBJ databases">
        <authorList>
            <person name="Petersen C."/>
        </authorList>
    </citation>
    <scope>NUCLEOTIDE SEQUENCE</scope>
    <source>
        <strain evidence="2">IBT 35675</strain>
    </source>
</reference>
<evidence type="ECO:0000313" key="2">
    <source>
        <dbReference type="EMBL" id="KAJ5363189.1"/>
    </source>
</evidence>
<sequence>MERIHTRDEAMEKRLDKYLKDVKYGLTDTDAEDYKHRSKHELKELLGYLREAARIEYKSLEGDQDEEWPLHDSRWLASYLDDVFFSPGWFSTQIYCFDKMVQIAQGSSEKISDYGTRFSDIANWLEKPFLPILVVAWISGLSDHRIAATMKSFPKIAKSGFSETIDCANFLHKVFRIQGHIANATQILENLPSMNSYQGFVYPARVEELLQHLDNDLANCNTRFKAFEDQSTVRGSTNTSGPVILRQQTGSRWGD</sequence>
<gene>
    <name evidence="2" type="ORF">N7541_004033</name>
</gene>
<comment type="caution">
    <text evidence="2">The sequence shown here is derived from an EMBL/GenBank/DDBJ whole genome shotgun (WGS) entry which is preliminary data.</text>
</comment>
<proteinExistence type="predicted"/>
<accession>A0A9W9V0F7</accession>
<evidence type="ECO:0000313" key="3">
    <source>
        <dbReference type="Proteomes" id="UP001148299"/>
    </source>
</evidence>
<dbReference type="EMBL" id="JAPZBR010000002">
    <property type="protein sequence ID" value="KAJ5363189.1"/>
    <property type="molecule type" value="Genomic_DNA"/>
</dbReference>
<dbReference type="AlphaFoldDB" id="A0A9W9V0F7"/>
<feature type="region of interest" description="Disordered" evidence="1">
    <location>
        <begin position="231"/>
        <end position="255"/>
    </location>
</feature>
<evidence type="ECO:0000256" key="1">
    <source>
        <dbReference type="SAM" id="MobiDB-lite"/>
    </source>
</evidence>
<reference evidence="2" key="2">
    <citation type="journal article" date="2023" name="IMA Fungus">
        <title>Comparative genomic study of the Penicillium genus elucidates a diverse pangenome and 15 lateral gene transfer events.</title>
        <authorList>
            <person name="Petersen C."/>
            <person name="Sorensen T."/>
            <person name="Nielsen M.R."/>
            <person name="Sondergaard T.E."/>
            <person name="Sorensen J.L."/>
            <person name="Fitzpatrick D.A."/>
            <person name="Frisvad J.C."/>
            <person name="Nielsen K.L."/>
        </authorList>
    </citation>
    <scope>NUCLEOTIDE SEQUENCE</scope>
    <source>
        <strain evidence="2">IBT 35675</strain>
    </source>
</reference>